<dbReference type="InterPro" id="IPR004854">
    <property type="entry name" value="Ufd1-like"/>
</dbReference>
<dbReference type="InterPro" id="IPR055417">
    <property type="entry name" value="UFD1_N1"/>
</dbReference>
<dbReference type="GO" id="GO:0031593">
    <property type="term" value="F:polyubiquitin modification-dependent protein binding"/>
    <property type="evidence" value="ECO:0007669"/>
    <property type="project" value="TreeGrafter"/>
</dbReference>
<dbReference type="Pfam" id="PF03152">
    <property type="entry name" value="UFD1_N1"/>
    <property type="match status" value="1"/>
</dbReference>
<dbReference type="GO" id="GO:0006511">
    <property type="term" value="P:ubiquitin-dependent protein catabolic process"/>
    <property type="evidence" value="ECO:0007669"/>
    <property type="project" value="InterPro"/>
</dbReference>
<reference evidence="7 8" key="1">
    <citation type="journal article" date="2018" name="Nat. Ecol. Evol.">
        <title>Pezizomycetes genomes reveal the molecular basis of ectomycorrhizal truffle lifestyle.</title>
        <authorList>
            <person name="Murat C."/>
            <person name="Payen T."/>
            <person name="Noel B."/>
            <person name="Kuo A."/>
            <person name="Morin E."/>
            <person name="Chen J."/>
            <person name="Kohler A."/>
            <person name="Krizsan K."/>
            <person name="Balestrini R."/>
            <person name="Da Silva C."/>
            <person name="Montanini B."/>
            <person name="Hainaut M."/>
            <person name="Levati E."/>
            <person name="Barry K.W."/>
            <person name="Belfiori B."/>
            <person name="Cichocki N."/>
            <person name="Clum A."/>
            <person name="Dockter R.B."/>
            <person name="Fauchery L."/>
            <person name="Guy J."/>
            <person name="Iotti M."/>
            <person name="Le Tacon F."/>
            <person name="Lindquist E.A."/>
            <person name="Lipzen A."/>
            <person name="Malagnac F."/>
            <person name="Mello A."/>
            <person name="Molinier V."/>
            <person name="Miyauchi S."/>
            <person name="Poulain J."/>
            <person name="Riccioni C."/>
            <person name="Rubini A."/>
            <person name="Sitrit Y."/>
            <person name="Splivallo R."/>
            <person name="Traeger S."/>
            <person name="Wang M."/>
            <person name="Zifcakova L."/>
            <person name="Wipf D."/>
            <person name="Zambonelli A."/>
            <person name="Paolocci F."/>
            <person name="Nowrousian M."/>
            <person name="Ottonello S."/>
            <person name="Baldrian P."/>
            <person name="Spatafora J.W."/>
            <person name="Henrissat B."/>
            <person name="Nagy L.G."/>
            <person name="Aury J.M."/>
            <person name="Wincker P."/>
            <person name="Grigoriev I.V."/>
            <person name="Bonfante P."/>
            <person name="Martin F.M."/>
        </authorList>
    </citation>
    <scope>NUCLEOTIDE SEQUENCE [LARGE SCALE GENOMIC DNA]</scope>
    <source>
        <strain evidence="7 8">RN42</strain>
    </source>
</reference>
<dbReference type="OrthoDB" id="422728at2759"/>
<dbReference type="GO" id="GO:0034098">
    <property type="term" value="C:VCP-NPL4-UFD1 AAA ATPase complex"/>
    <property type="evidence" value="ECO:0007669"/>
    <property type="project" value="TreeGrafter"/>
</dbReference>
<dbReference type="GO" id="GO:0032182">
    <property type="term" value="F:ubiquitin-like protein binding"/>
    <property type="evidence" value="ECO:0007669"/>
    <property type="project" value="UniProtKB-ARBA"/>
</dbReference>
<name>A0A3N4IKY9_ASCIM</name>
<dbReference type="Pfam" id="PF24842">
    <property type="entry name" value="UFD1_N2"/>
    <property type="match status" value="1"/>
</dbReference>
<organism evidence="7 8">
    <name type="scientific">Ascobolus immersus RN42</name>
    <dbReference type="NCBI Taxonomy" id="1160509"/>
    <lineage>
        <taxon>Eukaryota</taxon>
        <taxon>Fungi</taxon>
        <taxon>Dikarya</taxon>
        <taxon>Ascomycota</taxon>
        <taxon>Pezizomycotina</taxon>
        <taxon>Pezizomycetes</taxon>
        <taxon>Pezizales</taxon>
        <taxon>Ascobolaceae</taxon>
        <taxon>Ascobolus</taxon>
    </lineage>
</organism>
<keyword evidence="2" id="KW-0833">Ubl conjugation pathway</keyword>
<evidence type="ECO:0000256" key="4">
    <source>
        <dbReference type="SAM" id="MobiDB-lite"/>
    </source>
</evidence>
<protein>
    <recommendedName>
        <fullName evidence="3">Ubiquitin fusion degradation protein 1</fullName>
    </recommendedName>
</protein>
<feature type="region of interest" description="Disordered" evidence="4">
    <location>
        <begin position="337"/>
        <end position="366"/>
    </location>
</feature>
<evidence type="ECO:0000313" key="8">
    <source>
        <dbReference type="Proteomes" id="UP000275078"/>
    </source>
</evidence>
<dbReference type="STRING" id="1160509.A0A3N4IKY9"/>
<evidence type="ECO:0000256" key="1">
    <source>
        <dbReference type="ARBA" id="ARBA00006043"/>
    </source>
</evidence>
<proteinExistence type="inferred from homology"/>
<evidence type="ECO:0000259" key="6">
    <source>
        <dbReference type="Pfam" id="PF24842"/>
    </source>
</evidence>
<evidence type="ECO:0000256" key="3">
    <source>
        <dbReference type="ARBA" id="ARBA00074895"/>
    </source>
</evidence>
<dbReference type="EMBL" id="ML119657">
    <property type="protein sequence ID" value="RPA84800.1"/>
    <property type="molecule type" value="Genomic_DNA"/>
</dbReference>
<dbReference type="Proteomes" id="UP000275078">
    <property type="component" value="Unassembled WGS sequence"/>
</dbReference>
<dbReference type="PANTHER" id="PTHR12555">
    <property type="entry name" value="UBIQUITIN FUSION DEGRADATON PROTEIN 1"/>
    <property type="match status" value="1"/>
</dbReference>
<dbReference type="PANTHER" id="PTHR12555:SF13">
    <property type="entry name" value="UBIQUITIN RECOGNITION FACTOR IN ER-ASSOCIATED DEGRADATION PROTEIN 1"/>
    <property type="match status" value="1"/>
</dbReference>
<dbReference type="Gene3D" id="2.40.40.50">
    <property type="entry name" value="Ubiquitin fusion degradation protein UFD1, N-terminal domain"/>
    <property type="match status" value="1"/>
</dbReference>
<feature type="domain" description="Ubiquitin fusion degradation protein UFD1 N-terminal subdomain 2" evidence="6">
    <location>
        <begin position="135"/>
        <end position="221"/>
    </location>
</feature>
<evidence type="ECO:0000259" key="5">
    <source>
        <dbReference type="Pfam" id="PF03152"/>
    </source>
</evidence>
<evidence type="ECO:0000313" key="7">
    <source>
        <dbReference type="EMBL" id="RPA84800.1"/>
    </source>
</evidence>
<comment type="similarity">
    <text evidence="1">Belongs to the UFD1 family.</text>
</comment>
<dbReference type="InterPro" id="IPR042299">
    <property type="entry name" value="Ufd1-like_Nn"/>
</dbReference>
<dbReference type="AlphaFoldDB" id="A0A3N4IKY9"/>
<sequence length="366" mass="39720">MANMRPRSIQYQYDDESFGGYGAPGFRIPVQHRKFDEYFRCYPVAFMPGPERSNVNYGGKIFLPPSALEKLTRLHITYPMLFSLHNGKKRTVTHAGVLEFIAEEGRVYLPQWMMTVLLLEPGDLLQLKSCDLPPGNFLKLQPQSPEFLEISDPKAVLENVLRNFSALTVGDIFSFEYNDSVFEIAVLEVKPTGGGAAVQGEEAKSAIGCVEVDLEVDFAPPVGYVEPDYKGEALKKAKEAAAKLAASGGIVHTAGTMAKQIGYDASKIQPSTGEDDGKPPSRFVEGGGRKLGGKKTAAVVTSAPAKVEVPKVLTGLEPLRLPHGTLFFGFKHVPVKKKDEGEAGDDEGKGSGFVGEGRALKKKSKK</sequence>
<accession>A0A3N4IKY9</accession>
<evidence type="ECO:0000256" key="2">
    <source>
        <dbReference type="ARBA" id="ARBA00022786"/>
    </source>
</evidence>
<feature type="compositionally biased region" description="Basic and acidic residues" evidence="4">
    <location>
        <begin position="337"/>
        <end position="349"/>
    </location>
</feature>
<keyword evidence="8" id="KW-1185">Reference proteome</keyword>
<feature type="region of interest" description="Disordered" evidence="4">
    <location>
        <begin position="267"/>
        <end position="290"/>
    </location>
</feature>
<dbReference type="GO" id="GO:0036503">
    <property type="term" value="P:ERAD pathway"/>
    <property type="evidence" value="ECO:0007669"/>
    <property type="project" value="TreeGrafter"/>
</dbReference>
<dbReference type="InterPro" id="IPR055418">
    <property type="entry name" value="UFD1_N2"/>
</dbReference>
<gene>
    <name evidence="7" type="ORF">BJ508DRAFT_317482</name>
</gene>
<feature type="domain" description="Ubiquitin fusion degradation protein UFD1 N-terminal subdomain 1" evidence="5">
    <location>
        <begin position="35"/>
        <end position="133"/>
    </location>
</feature>
<dbReference type="FunFam" id="2.40.40.50:FF:000001">
    <property type="entry name" value="Ubiquitin fusion degradation protein 1 homolog"/>
    <property type="match status" value="1"/>
</dbReference>
<dbReference type="Gene3D" id="3.10.330.10">
    <property type="match status" value="1"/>
</dbReference>